<protein>
    <submittedName>
        <fullName evidence="3">UDP-glucose 4-epimerase</fullName>
    </submittedName>
</protein>
<name>A0A3D9Q7E1_9BACL</name>
<evidence type="ECO:0000256" key="1">
    <source>
        <dbReference type="ARBA" id="ARBA00007637"/>
    </source>
</evidence>
<proteinExistence type="inferred from homology"/>
<sequence length="319" mass="35747">MNPTKVLITGGAGFIGSHIVERCLQQGWETVVVDNLSKGDFDNIPIGARFYHADVRSYEMEAILAKERPDVIVHQAAQTDVQYSINEPMEDASVNILSTVNLLKLAVKYEVRKFVYASSAAIYGMPEAVPINEEHPKHPMSGYGVSKYVPELYIRTYSKLYGMEYAILRYANVYGPRQASDGEGGVVAIFVDRLLRGERLVIYGDGEQTRDFIFVEDIADANIAAIYAEENVIANVGTAYPLSVNELVTSLQDCCGMKSRVEYRTARAGDIKHSVLDNQEAIRMLDWAPKVCLEEGLWKTYRYRLSKITQEHELKSALS</sequence>
<organism evidence="3 4">
    <name type="scientific">Paenibacillus taihuensis</name>
    <dbReference type="NCBI Taxonomy" id="1156355"/>
    <lineage>
        <taxon>Bacteria</taxon>
        <taxon>Bacillati</taxon>
        <taxon>Bacillota</taxon>
        <taxon>Bacilli</taxon>
        <taxon>Bacillales</taxon>
        <taxon>Paenibacillaceae</taxon>
        <taxon>Paenibacillus</taxon>
    </lineage>
</organism>
<evidence type="ECO:0000313" key="3">
    <source>
        <dbReference type="EMBL" id="REE57508.1"/>
    </source>
</evidence>
<accession>A0A3D9Q7E1</accession>
<reference evidence="3 4" key="1">
    <citation type="submission" date="2018-08" db="EMBL/GenBank/DDBJ databases">
        <title>Genomic Encyclopedia of Type Strains, Phase III (KMG-III): the genomes of soil and plant-associated and newly described type strains.</title>
        <authorList>
            <person name="Whitman W."/>
        </authorList>
    </citation>
    <scope>NUCLEOTIDE SEQUENCE [LARGE SCALE GENOMIC DNA]</scope>
    <source>
        <strain evidence="3 4">CGMCC 1.10966</strain>
    </source>
</reference>
<feature type="domain" description="NAD-dependent epimerase/dehydratase" evidence="2">
    <location>
        <begin position="6"/>
        <end position="237"/>
    </location>
</feature>
<dbReference type="OrthoDB" id="9771073at2"/>
<comment type="caution">
    <text evidence="3">The sequence shown here is derived from an EMBL/GenBank/DDBJ whole genome shotgun (WGS) entry which is preliminary data.</text>
</comment>
<dbReference type="PANTHER" id="PTHR43000">
    <property type="entry name" value="DTDP-D-GLUCOSE 4,6-DEHYDRATASE-RELATED"/>
    <property type="match status" value="1"/>
</dbReference>
<gene>
    <name evidence="3" type="ORF">A8990_15317</name>
</gene>
<evidence type="ECO:0000313" key="4">
    <source>
        <dbReference type="Proteomes" id="UP000256304"/>
    </source>
</evidence>
<dbReference type="AlphaFoldDB" id="A0A3D9Q7E1"/>
<dbReference type="RefSeq" id="WP_116192342.1">
    <property type="nucleotide sequence ID" value="NZ_QTTN01000053.1"/>
</dbReference>
<dbReference type="SUPFAM" id="SSF51735">
    <property type="entry name" value="NAD(P)-binding Rossmann-fold domains"/>
    <property type="match status" value="1"/>
</dbReference>
<dbReference type="Proteomes" id="UP000256304">
    <property type="component" value="Unassembled WGS sequence"/>
</dbReference>
<dbReference type="Pfam" id="PF01370">
    <property type="entry name" value="Epimerase"/>
    <property type="match status" value="1"/>
</dbReference>
<evidence type="ECO:0000259" key="2">
    <source>
        <dbReference type="Pfam" id="PF01370"/>
    </source>
</evidence>
<keyword evidence="4" id="KW-1185">Reference proteome</keyword>
<dbReference type="Gene3D" id="3.90.25.10">
    <property type="entry name" value="UDP-galactose 4-epimerase, domain 1"/>
    <property type="match status" value="1"/>
</dbReference>
<dbReference type="InterPro" id="IPR001509">
    <property type="entry name" value="Epimerase_deHydtase"/>
</dbReference>
<dbReference type="EMBL" id="QTTN01000053">
    <property type="protein sequence ID" value="REE57508.1"/>
    <property type="molecule type" value="Genomic_DNA"/>
</dbReference>
<comment type="similarity">
    <text evidence="1">Belongs to the NAD(P)-dependent epimerase/dehydratase family.</text>
</comment>
<dbReference type="InterPro" id="IPR036291">
    <property type="entry name" value="NAD(P)-bd_dom_sf"/>
</dbReference>
<dbReference type="Gene3D" id="3.40.50.720">
    <property type="entry name" value="NAD(P)-binding Rossmann-like Domain"/>
    <property type="match status" value="1"/>
</dbReference>